<dbReference type="InterPro" id="IPR036047">
    <property type="entry name" value="F-box-like_dom_sf"/>
</dbReference>
<dbReference type="InterPro" id="IPR032675">
    <property type="entry name" value="LRR_dom_sf"/>
</dbReference>
<dbReference type="Gene3D" id="3.80.10.10">
    <property type="entry name" value="Ribonuclease Inhibitor"/>
    <property type="match status" value="1"/>
</dbReference>
<keyword evidence="3" id="KW-1185">Reference proteome</keyword>
<proteinExistence type="predicted"/>
<name>A0A5A7R754_STRAF</name>
<dbReference type="InterPro" id="IPR050232">
    <property type="entry name" value="FBL13/AtMIF1-like"/>
</dbReference>
<dbReference type="OrthoDB" id="650312at2759"/>
<evidence type="ECO:0000313" key="3">
    <source>
        <dbReference type="Proteomes" id="UP000325081"/>
    </source>
</evidence>
<dbReference type="SMART" id="SM00579">
    <property type="entry name" value="FBD"/>
    <property type="match status" value="1"/>
</dbReference>
<evidence type="ECO:0000313" key="2">
    <source>
        <dbReference type="EMBL" id="GER53339.1"/>
    </source>
</evidence>
<dbReference type="InterPro" id="IPR001810">
    <property type="entry name" value="F-box_dom"/>
</dbReference>
<evidence type="ECO:0000259" key="1">
    <source>
        <dbReference type="SMART" id="SM00579"/>
    </source>
</evidence>
<dbReference type="EMBL" id="BKCP01010515">
    <property type="protein sequence ID" value="GER53339.1"/>
    <property type="molecule type" value="Genomic_DNA"/>
</dbReference>
<dbReference type="AlphaFoldDB" id="A0A5A7R754"/>
<dbReference type="InterPro" id="IPR006566">
    <property type="entry name" value="FBD"/>
</dbReference>
<comment type="caution">
    <text evidence="2">The sequence shown here is derived from an EMBL/GenBank/DDBJ whole genome shotgun (WGS) entry which is preliminary data.</text>
</comment>
<dbReference type="PANTHER" id="PTHR31900">
    <property type="entry name" value="F-BOX/RNI SUPERFAMILY PROTEIN-RELATED"/>
    <property type="match status" value="1"/>
</dbReference>
<dbReference type="InterPro" id="IPR053781">
    <property type="entry name" value="F-box_AtFBL13-like"/>
</dbReference>
<sequence>MASIDRLSALPDDILFHILSLLPFKTSVSTSALAARWRFLWSSAPNIQLTEDESNSIPESISDHGKFVDVLTKILSQCKAHNVNTLRLHMDYCYWHEFEPCLESAFVCRVKILDLTMRYDPEILPPCVFTSKTLVDLRLNLFDIKIKNVTVCLPALKRLHIEFVSIDGSLENLISGCPVLEVFTVDYFIRCDENVVSHCISSSTMKRLVLNCEFPYKLKIDTPALNYLFLHYNMPHNLSVGSMDSLIEAHIVVDRLKLIVNDDLYSHSLVEFVGRFSSVKEMSLCAWGEVPDLTSVDLNIKFHNLAKLTVEGDLHFISYFVEMANKLEVLNVRQCSECESEPLEFPNCLPANLIVELHNLTKLELQVDCFFLTYFLENADKLKVLILRKPFNRERWLAIPLQVPKCLSSHLKIVQIHELYCTEHELDMVRYLLKNAKVLERMELHCLPESIGRISSFDRGSEICEISFNEYKPNYNRLSFNMT</sequence>
<dbReference type="SUPFAM" id="SSF81383">
    <property type="entry name" value="F-box domain"/>
    <property type="match status" value="1"/>
</dbReference>
<accession>A0A5A7R754</accession>
<dbReference type="Gene3D" id="1.20.1280.50">
    <property type="match status" value="1"/>
</dbReference>
<protein>
    <submittedName>
        <fullName evidence="2">F-box/RNI-like/FBD-like domains-containing protein</fullName>
    </submittedName>
</protein>
<dbReference type="SUPFAM" id="SSF52047">
    <property type="entry name" value="RNI-like"/>
    <property type="match status" value="1"/>
</dbReference>
<organism evidence="2 3">
    <name type="scientific">Striga asiatica</name>
    <name type="common">Asiatic witchweed</name>
    <name type="synonym">Buchnera asiatica</name>
    <dbReference type="NCBI Taxonomy" id="4170"/>
    <lineage>
        <taxon>Eukaryota</taxon>
        <taxon>Viridiplantae</taxon>
        <taxon>Streptophyta</taxon>
        <taxon>Embryophyta</taxon>
        <taxon>Tracheophyta</taxon>
        <taxon>Spermatophyta</taxon>
        <taxon>Magnoliopsida</taxon>
        <taxon>eudicotyledons</taxon>
        <taxon>Gunneridae</taxon>
        <taxon>Pentapetalae</taxon>
        <taxon>asterids</taxon>
        <taxon>lamiids</taxon>
        <taxon>Lamiales</taxon>
        <taxon>Orobanchaceae</taxon>
        <taxon>Buchnereae</taxon>
        <taxon>Striga</taxon>
    </lineage>
</organism>
<feature type="domain" description="FBD" evidence="1">
    <location>
        <begin position="405"/>
        <end position="469"/>
    </location>
</feature>
<dbReference type="Proteomes" id="UP000325081">
    <property type="component" value="Unassembled WGS sequence"/>
</dbReference>
<dbReference type="Pfam" id="PF08387">
    <property type="entry name" value="FBD"/>
    <property type="match status" value="1"/>
</dbReference>
<dbReference type="Pfam" id="PF24758">
    <property type="entry name" value="LRR_At5g56370"/>
    <property type="match status" value="1"/>
</dbReference>
<dbReference type="CDD" id="cd22160">
    <property type="entry name" value="F-box_AtFBL13-like"/>
    <property type="match status" value="1"/>
</dbReference>
<dbReference type="InterPro" id="IPR055411">
    <property type="entry name" value="LRR_FXL15/At3g58940/PEG3-like"/>
</dbReference>
<dbReference type="Pfam" id="PF00646">
    <property type="entry name" value="F-box"/>
    <property type="match status" value="1"/>
</dbReference>
<dbReference type="PANTHER" id="PTHR31900:SF34">
    <property type="entry name" value="EMB|CAB62440.1-RELATED"/>
    <property type="match status" value="1"/>
</dbReference>
<reference evidence="3" key="1">
    <citation type="journal article" date="2019" name="Curr. Biol.">
        <title>Genome Sequence of Striga asiatica Provides Insight into the Evolution of Plant Parasitism.</title>
        <authorList>
            <person name="Yoshida S."/>
            <person name="Kim S."/>
            <person name="Wafula E.K."/>
            <person name="Tanskanen J."/>
            <person name="Kim Y.M."/>
            <person name="Honaas L."/>
            <person name="Yang Z."/>
            <person name="Spallek T."/>
            <person name="Conn C.E."/>
            <person name="Ichihashi Y."/>
            <person name="Cheong K."/>
            <person name="Cui S."/>
            <person name="Der J.P."/>
            <person name="Gundlach H."/>
            <person name="Jiao Y."/>
            <person name="Hori C."/>
            <person name="Ishida J.K."/>
            <person name="Kasahara H."/>
            <person name="Kiba T."/>
            <person name="Kim M.S."/>
            <person name="Koo N."/>
            <person name="Laohavisit A."/>
            <person name="Lee Y.H."/>
            <person name="Lumba S."/>
            <person name="McCourt P."/>
            <person name="Mortimer J.C."/>
            <person name="Mutuku J.M."/>
            <person name="Nomura T."/>
            <person name="Sasaki-Sekimoto Y."/>
            <person name="Seto Y."/>
            <person name="Wang Y."/>
            <person name="Wakatake T."/>
            <person name="Sakakibara H."/>
            <person name="Demura T."/>
            <person name="Yamaguchi S."/>
            <person name="Yoneyama K."/>
            <person name="Manabe R.I."/>
            <person name="Nelson D.C."/>
            <person name="Schulman A.H."/>
            <person name="Timko M.P."/>
            <person name="dePamphilis C.W."/>
            <person name="Choi D."/>
            <person name="Shirasu K."/>
        </authorList>
    </citation>
    <scope>NUCLEOTIDE SEQUENCE [LARGE SCALE GENOMIC DNA]</scope>
    <source>
        <strain evidence="3">cv. UVA1</strain>
    </source>
</reference>
<gene>
    <name evidence="2" type="ORF">STAS_30850</name>
</gene>